<evidence type="ECO:0000256" key="1">
    <source>
        <dbReference type="SAM" id="MobiDB-lite"/>
    </source>
</evidence>
<reference evidence="2" key="1">
    <citation type="journal article" date="2019" name="Sci. Rep.">
        <title>Draft genome of Tanacetum cinerariifolium, the natural source of mosquito coil.</title>
        <authorList>
            <person name="Yamashiro T."/>
            <person name="Shiraishi A."/>
            <person name="Satake H."/>
            <person name="Nakayama K."/>
        </authorList>
    </citation>
    <scope>NUCLEOTIDE SEQUENCE</scope>
</reference>
<feature type="compositionally biased region" description="Basic and acidic residues" evidence="1">
    <location>
        <begin position="19"/>
        <end position="34"/>
    </location>
</feature>
<protein>
    <submittedName>
        <fullName evidence="2">Uncharacterized protein</fullName>
    </submittedName>
</protein>
<feature type="non-terminal residue" evidence="2">
    <location>
        <position position="64"/>
    </location>
</feature>
<accession>A0A699XK64</accession>
<dbReference type="EMBL" id="BKCJ011867056">
    <property type="protein sequence ID" value="GFD59593.1"/>
    <property type="molecule type" value="Genomic_DNA"/>
</dbReference>
<name>A0A699XK64_TANCI</name>
<organism evidence="2">
    <name type="scientific">Tanacetum cinerariifolium</name>
    <name type="common">Dalmatian daisy</name>
    <name type="synonym">Chrysanthemum cinerariifolium</name>
    <dbReference type="NCBI Taxonomy" id="118510"/>
    <lineage>
        <taxon>Eukaryota</taxon>
        <taxon>Viridiplantae</taxon>
        <taxon>Streptophyta</taxon>
        <taxon>Embryophyta</taxon>
        <taxon>Tracheophyta</taxon>
        <taxon>Spermatophyta</taxon>
        <taxon>Magnoliopsida</taxon>
        <taxon>eudicotyledons</taxon>
        <taxon>Gunneridae</taxon>
        <taxon>Pentapetalae</taxon>
        <taxon>asterids</taxon>
        <taxon>campanulids</taxon>
        <taxon>Asterales</taxon>
        <taxon>Asteraceae</taxon>
        <taxon>Asteroideae</taxon>
        <taxon>Anthemideae</taxon>
        <taxon>Anthemidinae</taxon>
        <taxon>Tanacetum</taxon>
    </lineage>
</organism>
<feature type="region of interest" description="Disordered" evidence="1">
    <location>
        <begin position="1"/>
        <end position="34"/>
    </location>
</feature>
<feature type="non-terminal residue" evidence="2">
    <location>
        <position position="1"/>
    </location>
</feature>
<comment type="caution">
    <text evidence="2">The sequence shown here is derived from an EMBL/GenBank/DDBJ whole genome shotgun (WGS) entry which is preliminary data.</text>
</comment>
<dbReference type="AlphaFoldDB" id="A0A699XK64"/>
<gene>
    <name evidence="2" type="ORF">Tci_931562</name>
</gene>
<proteinExistence type="predicted"/>
<evidence type="ECO:0000313" key="2">
    <source>
        <dbReference type="EMBL" id="GFD59593.1"/>
    </source>
</evidence>
<sequence>APAAGVAARPTVSSPASDARPDASQRDRLERRSTGLRLDFEVDGRRHSADLRGVRVRPRDAGRR</sequence>